<dbReference type="Proteomes" id="UP000077069">
    <property type="component" value="Unassembled WGS sequence"/>
</dbReference>
<organism evidence="1 2">
    <name type="scientific">Paraphaeosphaeria sporulosa</name>
    <dbReference type="NCBI Taxonomy" id="1460663"/>
    <lineage>
        <taxon>Eukaryota</taxon>
        <taxon>Fungi</taxon>
        <taxon>Dikarya</taxon>
        <taxon>Ascomycota</taxon>
        <taxon>Pezizomycotina</taxon>
        <taxon>Dothideomycetes</taxon>
        <taxon>Pleosporomycetidae</taxon>
        <taxon>Pleosporales</taxon>
        <taxon>Massarineae</taxon>
        <taxon>Didymosphaeriaceae</taxon>
        <taxon>Paraphaeosphaeria</taxon>
    </lineage>
</organism>
<dbReference type="AlphaFoldDB" id="A0A177C9F0"/>
<reference evidence="1 2" key="1">
    <citation type="submission" date="2016-05" db="EMBL/GenBank/DDBJ databases">
        <title>Comparative analysis of secretome profiles of manganese(II)-oxidizing ascomycete fungi.</title>
        <authorList>
            <consortium name="DOE Joint Genome Institute"/>
            <person name="Zeiner C.A."/>
            <person name="Purvine S.O."/>
            <person name="Zink E.M."/>
            <person name="Wu S."/>
            <person name="Pasa-Tolic L."/>
            <person name="Chaput D.L."/>
            <person name="Haridas S."/>
            <person name="Grigoriev I.V."/>
            <person name="Santelli C.M."/>
            <person name="Hansel C.M."/>
        </authorList>
    </citation>
    <scope>NUCLEOTIDE SEQUENCE [LARGE SCALE GENOMIC DNA]</scope>
    <source>
        <strain evidence="1 2">AP3s5-JAC2a</strain>
    </source>
</reference>
<sequence length="312" mass="35802">MPITQIFHSLQRLSDELKSRIVAHAYEDCLANSPQTRNVLEKIEVQRDASSNKREAKLAVFSYREGNRPCDSVWSIYLANQSVRAELDRLFFESVEWILSILRSTRCSPRSAGLRIMQFLFLHRDSPAHIPDPPNPTARATVPTRMWSARALGFKTLADAVFRGCLECNPSYTRPSANSSWKKFAMPKTPASWVRWVFTPVAWWYMSSDVALWGPTPTPRHLDVCKMEDVFKTQGDSAIENWDPTEGVNGYRRWVVCMCRDVCMCASTQLDSLCAITACTQRIDIPAQKRVRPRYIKVKRGVFFPVYKQGQR</sequence>
<proteinExistence type="predicted"/>
<dbReference type="InParanoid" id="A0A177C9F0"/>
<dbReference type="EMBL" id="KV441554">
    <property type="protein sequence ID" value="OAG03398.1"/>
    <property type="molecule type" value="Genomic_DNA"/>
</dbReference>
<name>A0A177C9F0_9PLEO</name>
<gene>
    <name evidence="1" type="ORF">CC84DRAFT_1206782</name>
</gene>
<dbReference type="GeneID" id="28765545"/>
<dbReference type="RefSeq" id="XP_018033763.1">
    <property type="nucleotide sequence ID" value="XM_018182059.1"/>
</dbReference>
<protein>
    <submittedName>
        <fullName evidence="1">Uncharacterized protein</fullName>
    </submittedName>
</protein>
<evidence type="ECO:0000313" key="1">
    <source>
        <dbReference type="EMBL" id="OAG03398.1"/>
    </source>
</evidence>
<keyword evidence="2" id="KW-1185">Reference proteome</keyword>
<accession>A0A177C9F0</accession>
<evidence type="ECO:0000313" key="2">
    <source>
        <dbReference type="Proteomes" id="UP000077069"/>
    </source>
</evidence>